<keyword evidence="2" id="KW-0963">Cytoplasm</keyword>
<keyword evidence="5" id="KW-0720">Serine protease</keyword>
<dbReference type="GO" id="GO:0009368">
    <property type="term" value="C:endopeptidase Clp complex"/>
    <property type="evidence" value="ECO:0007669"/>
    <property type="project" value="TreeGrafter"/>
</dbReference>
<dbReference type="Gene3D" id="3.90.226.10">
    <property type="entry name" value="2-enoyl-CoA Hydratase, Chain A, domain 1"/>
    <property type="match status" value="1"/>
</dbReference>
<keyword evidence="4" id="KW-0378">Hydrolase</keyword>
<evidence type="ECO:0000313" key="8">
    <source>
        <dbReference type="EMBL" id="UGX98247.1"/>
    </source>
</evidence>
<dbReference type="GO" id="GO:0004252">
    <property type="term" value="F:serine-type endopeptidase activity"/>
    <property type="evidence" value="ECO:0007669"/>
    <property type="project" value="InterPro"/>
</dbReference>
<gene>
    <name evidence="8" type="ORF">G6321_00025220</name>
    <name evidence="7" type="ORF">G6321_43005</name>
</gene>
<evidence type="ECO:0000313" key="7">
    <source>
        <dbReference type="EMBL" id="NYY94934.1"/>
    </source>
</evidence>
<comment type="similarity">
    <text evidence="1 6">Belongs to the peptidase S14 family.</text>
</comment>
<evidence type="ECO:0000256" key="1">
    <source>
        <dbReference type="ARBA" id="ARBA00007039"/>
    </source>
</evidence>
<dbReference type="AlphaFoldDB" id="A0A7Z0QJX5"/>
<reference evidence="8 9" key="1">
    <citation type="journal article" date="2017" name="Syst. Appl. Microbiol.">
        <title>Soybeans inoculated with root zone soils of Canadian native legumes harbour diverse and novel Bradyrhizobium spp. that possess agricultural potential.</title>
        <authorList>
            <person name="Bromfield E.S.P."/>
            <person name="Cloutier S."/>
            <person name="Tambong J.T."/>
            <person name="Tran Thi T.V."/>
        </authorList>
    </citation>
    <scope>NUCLEOTIDE SEQUENCE [LARGE SCALE GENOMIC DNA]</scope>
    <source>
        <strain evidence="8 9">323S2</strain>
    </source>
</reference>
<keyword evidence="3 7" id="KW-0645">Protease</keyword>
<dbReference type="RefSeq" id="WP_166341466.1">
    <property type="nucleotide sequence ID" value="NZ_CP088280.1"/>
</dbReference>
<dbReference type="EMBL" id="JACBFH010000001">
    <property type="protein sequence ID" value="NYY94934.1"/>
    <property type="molecule type" value="Genomic_DNA"/>
</dbReference>
<sequence length="283" mass="30289">MSNRDLPKASFNVRGDLRSVITPKALERWRPEVQAKDGAGEDAASISILDVIGQDWSGNGVTASRISAALRNIGKRDVVVNINSPGGDYFEGLAIYNTLRDHPAKVSVKILGVAASAASVIAMAGDEVQIARAGFLMIHNTWIVAMGDRNALREAADWLEPFDQVAVDIYAARTGLEPKSIAKMLDRETWIGGADAVAKHFADDFLPADAVSEDAKQAAAGQALKAEFRIDEILARAGVPRSERRNLVQAMKGGTRDAAATDTPGAVDVLDQVKDLLDRMKAT</sequence>
<dbReference type="PRINTS" id="PR00127">
    <property type="entry name" value="CLPPROTEASEP"/>
</dbReference>
<proteinExistence type="inferred from homology"/>
<evidence type="ECO:0000256" key="3">
    <source>
        <dbReference type="ARBA" id="ARBA00022670"/>
    </source>
</evidence>
<evidence type="ECO:0000256" key="6">
    <source>
        <dbReference type="RuleBase" id="RU003567"/>
    </source>
</evidence>
<dbReference type="Pfam" id="PF00574">
    <property type="entry name" value="CLP_protease"/>
    <property type="match status" value="1"/>
</dbReference>
<evidence type="ECO:0000256" key="2">
    <source>
        <dbReference type="ARBA" id="ARBA00022490"/>
    </source>
</evidence>
<dbReference type="PANTHER" id="PTHR10381:SF70">
    <property type="entry name" value="ATP-DEPENDENT CLP PROTEASE PROTEOLYTIC SUBUNIT"/>
    <property type="match status" value="1"/>
</dbReference>
<evidence type="ECO:0000256" key="4">
    <source>
        <dbReference type="ARBA" id="ARBA00022801"/>
    </source>
</evidence>
<dbReference type="GO" id="GO:0051117">
    <property type="term" value="F:ATPase binding"/>
    <property type="evidence" value="ECO:0007669"/>
    <property type="project" value="TreeGrafter"/>
</dbReference>
<dbReference type="InterPro" id="IPR029045">
    <property type="entry name" value="ClpP/crotonase-like_dom_sf"/>
</dbReference>
<dbReference type="InterPro" id="IPR001907">
    <property type="entry name" value="ClpP"/>
</dbReference>
<dbReference type="EMBL" id="CP088280">
    <property type="protein sequence ID" value="UGX98247.1"/>
    <property type="molecule type" value="Genomic_DNA"/>
</dbReference>
<dbReference type="InterPro" id="IPR023562">
    <property type="entry name" value="ClpP/TepA"/>
</dbReference>
<reference evidence="7" key="2">
    <citation type="submission" date="2020-06" db="EMBL/GenBank/DDBJ databases">
        <title>Whole Genome Sequence of Bradyrhizobium sp. Strain 323S2.</title>
        <authorList>
            <person name="Bromfield E.S.P."/>
        </authorList>
    </citation>
    <scope>NUCLEOTIDE SEQUENCE [LARGE SCALE GENOMIC DNA]</scope>
    <source>
        <strain evidence="7">323S2</strain>
    </source>
</reference>
<evidence type="ECO:0000256" key="5">
    <source>
        <dbReference type="ARBA" id="ARBA00022825"/>
    </source>
</evidence>
<dbReference type="GO" id="GO:0004176">
    <property type="term" value="F:ATP-dependent peptidase activity"/>
    <property type="evidence" value="ECO:0007669"/>
    <property type="project" value="InterPro"/>
</dbReference>
<dbReference type="GO" id="GO:0006515">
    <property type="term" value="P:protein quality control for misfolded or incompletely synthesized proteins"/>
    <property type="evidence" value="ECO:0007669"/>
    <property type="project" value="TreeGrafter"/>
</dbReference>
<dbReference type="NCBIfam" id="NF045542">
    <property type="entry name" value="Clp_rel_HeadMat"/>
    <property type="match status" value="1"/>
</dbReference>
<dbReference type="SUPFAM" id="SSF52096">
    <property type="entry name" value="ClpP/crotonase"/>
    <property type="match status" value="1"/>
</dbReference>
<accession>A0A7Z0QJX5</accession>
<organism evidence="7">
    <name type="scientific">Bradyrhizobium barranii subsp. barranii</name>
    <dbReference type="NCBI Taxonomy" id="2823807"/>
    <lineage>
        <taxon>Bacteria</taxon>
        <taxon>Pseudomonadati</taxon>
        <taxon>Pseudomonadota</taxon>
        <taxon>Alphaproteobacteria</taxon>
        <taxon>Hyphomicrobiales</taxon>
        <taxon>Nitrobacteraceae</taxon>
        <taxon>Bradyrhizobium</taxon>
        <taxon>Bradyrhizobium barranii</taxon>
    </lineage>
</organism>
<dbReference type="PANTHER" id="PTHR10381">
    <property type="entry name" value="ATP-DEPENDENT CLP PROTEASE PROTEOLYTIC SUBUNIT"/>
    <property type="match status" value="1"/>
</dbReference>
<reference evidence="8 9" key="3">
    <citation type="journal article" date="2022" name="Int. J. Syst. Evol. Microbiol.">
        <title>Strains of Bradyrhizobium barranii sp. nov. associated with legumes native to Canada are symbionts of soybeans and belong to different subspecies (subsp. barranii subsp. nov. and subsp. apii subsp. nov.) and symbiovars (sv. glycinearum and sv. septentrionale).</title>
        <authorList>
            <person name="Bromfield E.S.P."/>
            <person name="Cloutier S."/>
            <person name="Wasai-Hara S."/>
            <person name="Minamisawa K."/>
        </authorList>
    </citation>
    <scope>NUCLEOTIDE SEQUENCE [LARGE SCALE GENOMIC DNA]</scope>
    <source>
        <strain evidence="8 9">323S2</strain>
    </source>
</reference>
<dbReference type="Proteomes" id="UP000564836">
    <property type="component" value="Chromosome"/>
</dbReference>
<dbReference type="CDD" id="cd07016">
    <property type="entry name" value="S14_ClpP_1"/>
    <property type="match status" value="1"/>
</dbReference>
<protein>
    <recommendedName>
        <fullName evidence="6">ATP-dependent Clp protease proteolytic subunit</fullName>
    </recommendedName>
</protein>
<evidence type="ECO:0000313" key="9">
    <source>
        <dbReference type="Proteomes" id="UP000564836"/>
    </source>
</evidence>
<name>A0A7Z0QJX5_9BRAD</name>